<dbReference type="NCBIfam" id="TIGR00184">
    <property type="entry name" value="purA"/>
    <property type="match status" value="1"/>
</dbReference>
<keyword evidence="12" id="KW-1185">Reference proteome</keyword>
<accession>A0A1M6I758</accession>
<dbReference type="InterPro" id="IPR027417">
    <property type="entry name" value="P-loop_NTPase"/>
</dbReference>
<dbReference type="InterPro" id="IPR001114">
    <property type="entry name" value="Adenylosuccinate_synthetase"/>
</dbReference>
<evidence type="ECO:0000313" key="12">
    <source>
        <dbReference type="Proteomes" id="UP000184171"/>
    </source>
</evidence>
<feature type="binding site" evidence="8">
    <location>
        <begin position="414"/>
        <end position="416"/>
    </location>
    <ligand>
        <name>GTP</name>
        <dbReference type="ChEBI" id="CHEBI:37565"/>
    </ligand>
</feature>
<dbReference type="CDD" id="cd03108">
    <property type="entry name" value="AdSS"/>
    <property type="match status" value="1"/>
</dbReference>
<dbReference type="EMBL" id="FQZT01000006">
    <property type="protein sequence ID" value="SHJ30258.1"/>
    <property type="molecule type" value="Genomic_DNA"/>
</dbReference>
<reference evidence="11 12" key="1">
    <citation type="submission" date="2016-11" db="EMBL/GenBank/DDBJ databases">
        <authorList>
            <person name="Jaros S."/>
            <person name="Januszkiewicz K."/>
            <person name="Wedrychowicz H."/>
        </authorList>
    </citation>
    <scope>NUCLEOTIDE SEQUENCE [LARGE SCALE GENOMIC DNA]</scope>
    <source>
        <strain evidence="11 12">DSM 5091</strain>
    </source>
</reference>
<dbReference type="SMART" id="SM00788">
    <property type="entry name" value="Adenylsucc_synt"/>
    <property type="match status" value="1"/>
</dbReference>
<dbReference type="OrthoDB" id="9807553at2"/>
<keyword evidence="7 8" id="KW-0342">GTP-binding</keyword>
<dbReference type="NCBIfam" id="NF002223">
    <property type="entry name" value="PRK01117.1"/>
    <property type="match status" value="1"/>
</dbReference>
<dbReference type="Gene3D" id="3.40.440.10">
    <property type="entry name" value="Adenylosuccinate Synthetase, subunit A, domain 1"/>
    <property type="match status" value="1"/>
</dbReference>
<dbReference type="HAMAP" id="MF_00011">
    <property type="entry name" value="Adenylosucc_synth"/>
    <property type="match status" value="1"/>
</dbReference>
<evidence type="ECO:0000256" key="7">
    <source>
        <dbReference type="ARBA" id="ARBA00023134"/>
    </source>
</evidence>
<keyword evidence="8" id="KW-0963">Cytoplasm</keyword>
<dbReference type="GO" id="GO:0000287">
    <property type="term" value="F:magnesium ion binding"/>
    <property type="evidence" value="ECO:0007669"/>
    <property type="project" value="UniProtKB-UniRule"/>
</dbReference>
<dbReference type="STRING" id="1122189.SAMN02745165_02041"/>
<dbReference type="FunFam" id="1.10.300.10:FF:000001">
    <property type="entry name" value="Adenylosuccinate synthetase"/>
    <property type="match status" value="1"/>
</dbReference>
<dbReference type="Gene3D" id="1.10.300.10">
    <property type="entry name" value="Adenylosuccinate Synthetase, subunit A, domain 2"/>
    <property type="match status" value="1"/>
</dbReference>
<keyword evidence="4 8" id="KW-0547">Nucleotide-binding</keyword>
<dbReference type="InterPro" id="IPR042109">
    <property type="entry name" value="Adenylosuccinate_synth_dom1"/>
</dbReference>
<dbReference type="SUPFAM" id="SSF52540">
    <property type="entry name" value="P-loop containing nucleoside triphosphate hydrolases"/>
    <property type="match status" value="1"/>
</dbReference>
<feature type="active site" description="Proton donor" evidence="8">
    <location>
        <position position="41"/>
    </location>
</feature>
<dbReference type="EC" id="6.3.4.4" evidence="8 10"/>
<dbReference type="RefSeq" id="WP_072908520.1">
    <property type="nucleotide sequence ID" value="NZ_FQZT01000006.1"/>
</dbReference>
<feature type="binding site" evidence="8">
    <location>
        <position position="306"/>
    </location>
    <ligand>
        <name>GTP</name>
        <dbReference type="ChEBI" id="CHEBI:37565"/>
    </ligand>
</feature>
<dbReference type="InterPro" id="IPR018220">
    <property type="entry name" value="Adenylosuccin_syn_GTP-bd"/>
</dbReference>
<keyword evidence="3 8" id="KW-0479">Metal-binding</keyword>
<feature type="binding site" description="in other chain" evidence="8">
    <location>
        <position position="304"/>
    </location>
    <ligand>
        <name>IMP</name>
        <dbReference type="ChEBI" id="CHEBI:58053"/>
        <note>ligand shared between dimeric partners</note>
    </ligand>
</feature>
<feature type="binding site" evidence="8">
    <location>
        <begin position="332"/>
        <end position="334"/>
    </location>
    <ligand>
        <name>GTP</name>
        <dbReference type="ChEBI" id="CHEBI:37565"/>
    </ligand>
</feature>
<evidence type="ECO:0000256" key="10">
    <source>
        <dbReference type="RuleBase" id="RU000520"/>
    </source>
</evidence>
<evidence type="ECO:0000256" key="6">
    <source>
        <dbReference type="ARBA" id="ARBA00022842"/>
    </source>
</evidence>
<keyword evidence="5 8" id="KW-0658">Purine biosynthesis</keyword>
<comment type="similarity">
    <text evidence="8 10">Belongs to the adenylosuccinate synthetase family.</text>
</comment>
<organism evidence="11 12">
    <name type="scientific">Malonomonas rubra DSM 5091</name>
    <dbReference type="NCBI Taxonomy" id="1122189"/>
    <lineage>
        <taxon>Bacteria</taxon>
        <taxon>Pseudomonadati</taxon>
        <taxon>Thermodesulfobacteriota</taxon>
        <taxon>Desulfuromonadia</taxon>
        <taxon>Desulfuromonadales</taxon>
        <taxon>Geopsychrobacteraceae</taxon>
        <taxon>Malonomonas</taxon>
    </lineage>
</organism>
<name>A0A1M6I758_MALRU</name>
<feature type="binding site" description="in other chain" evidence="8">
    <location>
        <begin position="38"/>
        <end position="41"/>
    </location>
    <ligand>
        <name>IMP</name>
        <dbReference type="ChEBI" id="CHEBI:58053"/>
        <note>ligand shared between dimeric partners</note>
    </ligand>
</feature>
<evidence type="ECO:0000256" key="3">
    <source>
        <dbReference type="ARBA" id="ARBA00022723"/>
    </source>
</evidence>
<comment type="catalytic activity">
    <reaction evidence="8 10">
        <text>IMP + L-aspartate + GTP = N(6)-(1,2-dicarboxyethyl)-AMP + GDP + phosphate + 2 H(+)</text>
        <dbReference type="Rhea" id="RHEA:15753"/>
        <dbReference type="ChEBI" id="CHEBI:15378"/>
        <dbReference type="ChEBI" id="CHEBI:29991"/>
        <dbReference type="ChEBI" id="CHEBI:37565"/>
        <dbReference type="ChEBI" id="CHEBI:43474"/>
        <dbReference type="ChEBI" id="CHEBI:57567"/>
        <dbReference type="ChEBI" id="CHEBI:58053"/>
        <dbReference type="ChEBI" id="CHEBI:58189"/>
        <dbReference type="EC" id="6.3.4.4"/>
    </reaction>
</comment>
<feature type="binding site" evidence="8">
    <location>
        <position position="144"/>
    </location>
    <ligand>
        <name>IMP</name>
        <dbReference type="ChEBI" id="CHEBI:58053"/>
        <note>ligand shared between dimeric partners</note>
    </ligand>
</feature>
<protein>
    <recommendedName>
        <fullName evidence="8 10">Adenylosuccinate synthetase</fullName>
        <shortName evidence="8">AMPSase</shortName>
        <shortName evidence="8">AdSS</shortName>
        <ecNumber evidence="8 10">6.3.4.4</ecNumber>
    </recommendedName>
    <alternativeName>
        <fullName evidence="8">IMP--aspartate ligase</fullName>
    </alternativeName>
</protein>
<feature type="binding site" evidence="8">
    <location>
        <position position="40"/>
    </location>
    <ligand>
        <name>Mg(2+)</name>
        <dbReference type="ChEBI" id="CHEBI:18420"/>
    </ligand>
</feature>
<dbReference type="InterPro" id="IPR042111">
    <property type="entry name" value="Adenylosuccinate_synth_dom3"/>
</dbReference>
<dbReference type="GO" id="GO:0046040">
    <property type="term" value="P:IMP metabolic process"/>
    <property type="evidence" value="ECO:0007669"/>
    <property type="project" value="TreeGrafter"/>
</dbReference>
<dbReference type="PANTHER" id="PTHR11846:SF0">
    <property type="entry name" value="ADENYLOSUCCINATE SYNTHETASE"/>
    <property type="match status" value="1"/>
</dbReference>
<dbReference type="Pfam" id="PF00709">
    <property type="entry name" value="Adenylsucc_synt"/>
    <property type="match status" value="1"/>
</dbReference>
<feature type="binding site" evidence="8">
    <location>
        <begin position="300"/>
        <end position="306"/>
    </location>
    <ligand>
        <name>substrate</name>
    </ligand>
</feature>
<proteinExistence type="inferred from homology"/>
<dbReference type="GO" id="GO:0044208">
    <property type="term" value="P:'de novo' AMP biosynthetic process"/>
    <property type="evidence" value="ECO:0007669"/>
    <property type="project" value="UniProtKB-UniRule"/>
</dbReference>
<comment type="pathway">
    <text evidence="8 10">Purine metabolism; AMP biosynthesis via de novo pathway; AMP from IMP: step 1/2.</text>
</comment>
<comment type="function">
    <text evidence="8">Plays an important role in the de novo pathway of purine nucleotide biosynthesis. Catalyzes the first committed step in the biosynthesis of AMP from IMP.</text>
</comment>
<dbReference type="UniPathway" id="UPA00075">
    <property type="reaction ID" value="UER00335"/>
</dbReference>
<dbReference type="PROSITE" id="PS00513">
    <property type="entry name" value="ADENYLOSUCCIN_SYN_2"/>
    <property type="match status" value="1"/>
</dbReference>
<dbReference type="GO" id="GO:0005525">
    <property type="term" value="F:GTP binding"/>
    <property type="evidence" value="ECO:0007669"/>
    <property type="project" value="UniProtKB-UniRule"/>
</dbReference>
<dbReference type="InterPro" id="IPR033128">
    <property type="entry name" value="Adenylosuccin_syn_Lys_AS"/>
</dbReference>
<dbReference type="GO" id="GO:0004019">
    <property type="term" value="F:adenylosuccinate synthase activity"/>
    <property type="evidence" value="ECO:0007669"/>
    <property type="project" value="UniProtKB-UniRule"/>
</dbReference>
<feature type="active site" evidence="9">
    <location>
        <position position="141"/>
    </location>
</feature>
<feature type="binding site" evidence="8">
    <location>
        <position position="13"/>
    </location>
    <ligand>
        <name>Mg(2+)</name>
        <dbReference type="ChEBI" id="CHEBI:18420"/>
    </ligand>
</feature>
<keyword evidence="6 8" id="KW-0460">Magnesium</keyword>
<evidence type="ECO:0000256" key="1">
    <source>
        <dbReference type="ARBA" id="ARBA00011738"/>
    </source>
</evidence>
<evidence type="ECO:0000313" key="11">
    <source>
        <dbReference type="EMBL" id="SHJ30258.1"/>
    </source>
</evidence>
<dbReference type="FunFam" id="3.90.170.10:FF:000001">
    <property type="entry name" value="Adenylosuccinate synthetase"/>
    <property type="match status" value="1"/>
</dbReference>
<evidence type="ECO:0000256" key="2">
    <source>
        <dbReference type="ARBA" id="ARBA00022598"/>
    </source>
</evidence>
<feature type="binding site" description="in other chain" evidence="8">
    <location>
        <position position="240"/>
    </location>
    <ligand>
        <name>IMP</name>
        <dbReference type="ChEBI" id="CHEBI:58053"/>
        <note>ligand shared between dimeric partners</note>
    </ligand>
</feature>
<feature type="binding site" evidence="8">
    <location>
        <begin position="12"/>
        <end position="18"/>
    </location>
    <ligand>
        <name>GTP</name>
        <dbReference type="ChEBI" id="CHEBI:37565"/>
    </ligand>
</feature>
<feature type="binding site" description="in other chain" evidence="8">
    <location>
        <position position="225"/>
    </location>
    <ligand>
        <name>IMP</name>
        <dbReference type="ChEBI" id="CHEBI:58053"/>
        <note>ligand shared between dimeric partners</note>
    </ligand>
</feature>
<evidence type="ECO:0000256" key="9">
    <source>
        <dbReference type="PROSITE-ProRule" id="PRU10134"/>
    </source>
</evidence>
<feature type="binding site" evidence="8">
    <location>
        <begin position="40"/>
        <end position="42"/>
    </location>
    <ligand>
        <name>GTP</name>
        <dbReference type="ChEBI" id="CHEBI:37565"/>
    </ligand>
</feature>
<dbReference type="PANTHER" id="PTHR11846">
    <property type="entry name" value="ADENYLOSUCCINATE SYNTHETASE"/>
    <property type="match status" value="1"/>
</dbReference>
<feature type="binding site" description="in other chain" evidence="8">
    <location>
        <begin position="13"/>
        <end position="16"/>
    </location>
    <ligand>
        <name>IMP</name>
        <dbReference type="ChEBI" id="CHEBI:58053"/>
        <note>ligand shared between dimeric partners</note>
    </ligand>
</feature>
<dbReference type="Gene3D" id="3.90.170.10">
    <property type="entry name" value="Adenylosuccinate Synthetase, subunit A, domain 3"/>
    <property type="match status" value="1"/>
</dbReference>
<feature type="binding site" description="in other chain" evidence="8">
    <location>
        <position position="130"/>
    </location>
    <ligand>
        <name>IMP</name>
        <dbReference type="ChEBI" id="CHEBI:58053"/>
        <note>ligand shared between dimeric partners</note>
    </ligand>
</feature>
<dbReference type="PROSITE" id="PS01266">
    <property type="entry name" value="ADENYLOSUCCIN_SYN_1"/>
    <property type="match status" value="1"/>
</dbReference>
<keyword evidence="2 8" id="KW-0436">Ligase</keyword>
<evidence type="ECO:0000256" key="5">
    <source>
        <dbReference type="ARBA" id="ARBA00022755"/>
    </source>
</evidence>
<feature type="active site" description="Proton acceptor" evidence="8">
    <location>
        <position position="13"/>
    </location>
</feature>
<evidence type="ECO:0000256" key="4">
    <source>
        <dbReference type="ARBA" id="ARBA00022741"/>
    </source>
</evidence>
<dbReference type="GO" id="GO:0005737">
    <property type="term" value="C:cytoplasm"/>
    <property type="evidence" value="ECO:0007669"/>
    <property type="project" value="UniProtKB-SubCell"/>
</dbReference>
<dbReference type="AlphaFoldDB" id="A0A1M6I758"/>
<gene>
    <name evidence="8" type="primary">purA</name>
    <name evidence="11" type="ORF">SAMN02745165_02041</name>
</gene>
<dbReference type="InterPro" id="IPR042110">
    <property type="entry name" value="Adenylosuccinate_synth_dom2"/>
</dbReference>
<comment type="subcellular location">
    <subcellularLocation>
        <location evidence="8">Cytoplasm</location>
    </subcellularLocation>
</comment>
<evidence type="ECO:0000256" key="8">
    <source>
        <dbReference type="HAMAP-Rule" id="MF_00011"/>
    </source>
</evidence>
<comment type="cofactor">
    <cofactor evidence="8">
        <name>Mg(2+)</name>
        <dbReference type="ChEBI" id="CHEBI:18420"/>
    </cofactor>
    <text evidence="8">Binds 1 Mg(2+) ion per subunit.</text>
</comment>
<sequence>MANVIIVGAQWGDEGKGKIVDIYTEYSQQVVRFQGGNNAGHTLVVGDEKTVLHLIPSGILHEGKRCLIGNGVVLDPKVFLEEIDGLKKKGYLKDDSQLVVDGAVNIIMPYHKKIDIAREQKAGAKKIGTTGRGIGPTYEDKAGRRAIRFADLMKPETFKRKLADVLPEKNFYLEQYLGEEPLSADEIAEEYLGYADRLRCYLGRVSTTLDAAIKAGDNVLFEGAQGSLLDVDHGTYPYVTSSSTVAGGACTGTGLGPNKIDQVIGISKAYVTRVGEGPFPTELHDEMGERLRAAGHEFGATTGRPRRCGWLDIVALKEAVRTNGLTGIALTKMDVLNELETVKVCTAYRHGEELLEEFPQDFDVLKECTPVYEEVPGWQCDINDTKEYDQLPQQVRDYVDKIEAWTSCPVVLVSVGPRRDQTIQRTNPFVK</sequence>
<dbReference type="Proteomes" id="UP000184171">
    <property type="component" value="Unassembled WGS sequence"/>
</dbReference>
<comment type="subunit">
    <text evidence="1 8">Homodimer.</text>
</comment>